<dbReference type="AlphaFoldDB" id="A0A382GYK2"/>
<feature type="non-terminal residue" evidence="1">
    <location>
        <position position="1"/>
    </location>
</feature>
<name>A0A382GYK2_9ZZZZ</name>
<accession>A0A382GYK2</accession>
<sequence length="226" mass="25542">NIVDFIRTLRGKNLHKFVYHMNSLKFPIICLLFYCQTTAQDINITDLKVEEKKNGIFLKIRSDRPISKGTVTGWYSDNGWFYATIMNAYIDTNLVESINPPAPVKNILVHNSAESVQISLAVPIIETHEFLWYGNPRELLVSLRFPLESISLVFAEAKSNNKRNVNLESELNYSRIRNAILLIGGSLSVAGIVASDGQDSIGWELPTGLGLLIAAYIYDRYIKFDK</sequence>
<protein>
    <submittedName>
        <fullName evidence="1">Uncharacterized protein</fullName>
    </submittedName>
</protein>
<evidence type="ECO:0000313" key="1">
    <source>
        <dbReference type="EMBL" id="SVB80110.1"/>
    </source>
</evidence>
<gene>
    <name evidence="1" type="ORF">METZ01_LOCUS232964</name>
</gene>
<organism evidence="1">
    <name type="scientific">marine metagenome</name>
    <dbReference type="NCBI Taxonomy" id="408172"/>
    <lineage>
        <taxon>unclassified sequences</taxon>
        <taxon>metagenomes</taxon>
        <taxon>ecological metagenomes</taxon>
    </lineage>
</organism>
<proteinExistence type="predicted"/>
<reference evidence="1" key="1">
    <citation type="submission" date="2018-05" db="EMBL/GenBank/DDBJ databases">
        <authorList>
            <person name="Lanie J.A."/>
            <person name="Ng W.-L."/>
            <person name="Kazmierczak K.M."/>
            <person name="Andrzejewski T.M."/>
            <person name="Davidsen T.M."/>
            <person name="Wayne K.J."/>
            <person name="Tettelin H."/>
            <person name="Glass J.I."/>
            <person name="Rusch D."/>
            <person name="Podicherti R."/>
            <person name="Tsui H.-C.T."/>
            <person name="Winkler M.E."/>
        </authorList>
    </citation>
    <scope>NUCLEOTIDE SEQUENCE</scope>
</reference>
<dbReference type="EMBL" id="UINC01058162">
    <property type="protein sequence ID" value="SVB80110.1"/>
    <property type="molecule type" value="Genomic_DNA"/>
</dbReference>